<evidence type="ECO:0000313" key="2">
    <source>
        <dbReference type="EMBL" id="CAE7041345.1"/>
    </source>
</evidence>
<accession>A0A812IMU7</accession>
<dbReference type="OrthoDB" id="446851at2759"/>
<feature type="region of interest" description="Disordered" evidence="1">
    <location>
        <begin position="84"/>
        <end position="108"/>
    </location>
</feature>
<name>A0A812IMU7_9DINO</name>
<protein>
    <submittedName>
        <fullName evidence="2">Uncharacterized protein</fullName>
    </submittedName>
</protein>
<dbReference type="AlphaFoldDB" id="A0A812IMU7"/>
<gene>
    <name evidence="2" type="ORF">SNAT2548_LOCUS4878</name>
</gene>
<organism evidence="2 3">
    <name type="scientific">Symbiodinium natans</name>
    <dbReference type="NCBI Taxonomy" id="878477"/>
    <lineage>
        <taxon>Eukaryota</taxon>
        <taxon>Sar</taxon>
        <taxon>Alveolata</taxon>
        <taxon>Dinophyceae</taxon>
        <taxon>Suessiales</taxon>
        <taxon>Symbiodiniaceae</taxon>
        <taxon>Symbiodinium</taxon>
    </lineage>
</organism>
<dbReference type="Proteomes" id="UP000604046">
    <property type="component" value="Unassembled WGS sequence"/>
</dbReference>
<comment type="caution">
    <text evidence="2">The sequence shown here is derived from an EMBL/GenBank/DDBJ whole genome shotgun (WGS) entry which is preliminary data.</text>
</comment>
<feature type="region of interest" description="Disordered" evidence="1">
    <location>
        <begin position="29"/>
        <end position="51"/>
    </location>
</feature>
<reference evidence="2" key="1">
    <citation type="submission" date="2021-02" db="EMBL/GenBank/DDBJ databases">
        <authorList>
            <person name="Dougan E. K."/>
            <person name="Rhodes N."/>
            <person name="Thang M."/>
            <person name="Chan C."/>
        </authorList>
    </citation>
    <scope>NUCLEOTIDE SEQUENCE</scope>
</reference>
<keyword evidence="3" id="KW-1185">Reference proteome</keyword>
<dbReference type="EMBL" id="CAJNDS010000302">
    <property type="protein sequence ID" value="CAE7041345.1"/>
    <property type="molecule type" value="Genomic_DNA"/>
</dbReference>
<sequence>MAKADPLETSKRIERALFDFEELKLRLASAHAGAAERSRPPAEVEPAPALPDVLEPLRRRVTELESALQAATLRRAELQRCAPAADAEGGLSTSSPSPPAASKGGEDGELRTHEAIISYLMEKLEETLTDRRRYFDRYTTLRELILTRSTLPHVAESSTRAAGEALSEMESRWILSDQALLEARLLRARGRHRRIFEAVRRKEYQVDEALRRAEARRPVDAAQPGELLQRLGALPQPAAWRWGEKGSEFPWSALRLSRWPFQVSQVVAVFAGT</sequence>
<evidence type="ECO:0000256" key="1">
    <source>
        <dbReference type="SAM" id="MobiDB-lite"/>
    </source>
</evidence>
<proteinExistence type="predicted"/>
<evidence type="ECO:0000313" key="3">
    <source>
        <dbReference type="Proteomes" id="UP000604046"/>
    </source>
</evidence>